<evidence type="ECO:0000256" key="2">
    <source>
        <dbReference type="ARBA" id="ARBA00008142"/>
    </source>
</evidence>
<evidence type="ECO:0000256" key="10">
    <source>
        <dbReference type="ARBA" id="ARBA00022840"/>
    </source>
</evidence>
<evidence type="ECO:0000256" key="9">
    <source>
        <dbReference type="ARBA" id="ARBA00022777"/>
    </source>
</evidence>
<dbReference type="PROSITE" id="PS00469">
    <property type="entry name" value="NDPK"/>
    <property type="match status" value="1"/>
</dbReference>
<comment type="similarity">
    <text evidence="2 13 14 15">Belongs to the NDK family.</text>
</comment>
<keyword evidence="13" id="KW-0963">Cytoplasm</keyword>
<dbReference type="AlphaFoldDB" id="A0A518B6Z9"/>
<evidence type="ECO:0000256" key="13">
    <source>
        <dbReference type="HAMAP-Rule" id="MF_00451"/>
    </source>
</evidence>
<feature type="binding site" evidence="13 14">
    <location>
        <position position="57"/>
    </location>
    <ligand>
        <name>ATP</name>
        <dbReference type="ChEBI" id="CHEBI:30616"/>
    </ligand>
</feature>
<feature type="binding site" evidence="13 14">
    <location>
        <position position="112"/>
    </location>
    <ligand>
        <name>ATP</name>
        <dbReference type="ChEBI" id="CHEBI:30616"/>
    </ligand>
</feature>
<comment type="subunit">
    <text evidence="13">Homotetramer.</text>
</comment>
<dbReference type="EC" id="2.7.4.6" evidence="3 13"/>
<dbReference type="SUPFAM" id="SSF54919">
    <property type="entry name" value="Nucleoside diphosphate kinase, NDK"/>
    <property type="match status" value="1"/>
</dbReference>
<evidence type="ECO:0000259" key="17">
    <source>
        <dbReference type="SMART" id="SM00562"/>
    </source>
</evidence>
<reference evidence="18 19" key="1">
    <citation type="submission" date="2019-02" db="EMBL/GenBank/DDBJ databases">
        <title>Deep-cultivation of Planctomycetes and their phenomic and genomic characterization uncovers novel biology.</title>
        <authorList>
            <person name="Wiegand S."/>
            <person name="Jogler M."/>
            <person name="Boedeker C."/>
            <person name="Pinto D."/>
            <person name="Vollmers J."/>
            <person name="Rivas-Marin E."/>
            <person name="Kohn T."/>
            <person name="Peeters S.H."/>
            <person name="Heuer A."/>
            <person name="Rast P."/>
            <person name="Oberbeckmann S."/>
            <person name="Bunk B."/>
            <person name="Jeske O."/>
            <person name="Meyerdierks A."/>
            <person name="Storesund J.E."/>
            <person name="Kallscheuer N."/>
            <person name="Luecker S."/>
            <person name="Lage O.M."/>
            <person name="Pohl T."/>
            <person name="Merkel B.J."/>
            <person name="Hornburger P."/>
            <person name="Mueller R.-W."/>
            <person name="Bruemmer F."/>
            <person name="Labrenz M."/>
            <person name="Spormann A.M."/>
            <person name="Op den Camp H."/>
            <person name="Overmann J."/>
            <person name="Amann R."/>
            <person name="Jetten M.S.M."/>
            <person name="Mascher T."/>
            <person name="Medema M.H."/>
            <person name="Devos D.P."/>
            <person name="Kaster A.-K."/>
            <person name="Ovreas L."/>
            <person name="Rohde M."/>
            <person name="Galperin M.Y."/>
            <person name="Jogler C."/>
        </authorList>
    </citation>
    <scope>NUCLEOTIDE SEQUENCE [LARGE SCALE GENOMIC DNA]</scope>
    <source>
        <strain evidence="18 19">Pan216</strain>
    </source>
</reference>
<evidence type="ECO:0000256" key="1">
    <source>
        <dbReference type="ARBA" id="ARBA00001946"/>
    </source>
</evidence>
<keyword evidence="8 13" id="KW-0547">Nucleotide-binding</keyword>
<feature type="active site" description="Pros-phosphohistidine intermediate" evidence="13 14">
    <location>
        <position position="115"/>
    </location>
</feature>
<dbReference type="GO" id="GO:0046872">
    <property type="term" value="F:metal ion binding"/>
    <property type="evidence" value="ECO:0007669"/>
    <property type="project" value="UniProtKB-KW"/>
</dbReference>
<dbReference type="InterPro" id="IPR001564">
    <property type="entry name" value="Nucleoside_diP_kinase"/>
</dbReference>
<evidence type="ECO:0000256" key="15">
    <source>
        <dbReference type="RuleBase" id="RU004011"/>
    </source>
</evidence>
<dbReference type="InterPro" id="IPR036850">
    <property type="entry name" value="NDK-like_dom_sf"/>
</dbReference>
<accession>A0A518B6Z9</accession>
<comment type="catalytic activity">
    <reaction evidence="13">
        <text>a ribonucleoside 5'-diphosphate + ATP = a ribonucleoside 5'-triphosphate + ADP</text>
        <dbReference type="Rhea" id="RHEA:18113"/>
        <dbReference type="ChEBI" id="CHEBI:30616"/>
        <dbReference type="ChEBI" id="CHEBI:57930"/>
        <dbReference type="ChEBI" id="CHEBI:61557"/>
        <dbReference type="ChEBI" id="CHEBI:456216"/>
        <dbReference type="EC" id="2.7.4.6"/>
    </reaction>
</comment>
<proteinExistence type="inferred from homology"/>
<dbReference type="PROSITE" id="PS51374">
    <property type="entry name" value="NDPK_LIKE"/>
    <property type="match status" value="1"/>
</dbReference>
<dbReference type="KEGG" id="knv:Pan216_36240"/>
<dbReference type="RefSeq" id="WP_145259724.1">
    <property type="nucleotide sequence ID" value="NZ_CP036279.1"/>
</dbReference>
<feature type="binding site" evidence="13 14">
    <location>
        <position position="9"/>
    </location>
    <ligand>
        <name>ATP</name>
        <dbReference type="ChEBI" id="CHEBI:30616"/>
    </ligand>
</feature>
<comment type="catalytic activity">
    <reaction evidence="13 16">
        <text>a 2'-deoxyribonucleoside 5'-diphosphate + ATP = a 2'-deoxyribonucleoside 5'-triphosphate + ADP</text>
        <dbReference type="Rhea" id="RHEA:44640"/>
        <dbReference type="ChEBI" id="CHEBI:30616"/>
        <dbReference type="ChEBI" id="CHEBI:61560"/>
        <dbReference type="ChEBI" id="CHEBI:73316"/>
        <dbReference type="ChEBI" id="CHEBI:456216"/>
        <dbReference type="EC" id="2.7.4.6"/>
    </reaction>
</comment>
<feature type="binding site" evidence="13 14">
    <location>
        <position position="85"/>
    </location>
    <ligand>
        <name>ATP</name>
        <dbReference type="ChEBI" id="CHEBI:30616"/>
    </ligand>
</feature>
<dbReference type="NCBIfam" id="NF001908">
    <property type="entry name" value="PRK00668.1"/>
    <property type="match status" value="1"/>
</dbReference>
<dbReference type="EMBL" id="CP036279">
    <property type="protein sequence ID" value="QDU62754.1"/>
    <property type="molecule type" value="Genomic_DNA"/>
</dbReference>
<comment type="subcellular location">
    <subcellularLocation>
        <location evidence="13">Cytoplasm</location>
    </subcellularLocation>
</comment>
<dbReference type="OrthoDB" id="9801161at2"/>
<evidence type="ECO:0000256" key="3">
    <source>
        <dbReference type="ARBA" id="ARBA00012966"/>
    </source>
</evidence>
<dbReference type="Proteomes" id="UP000317093">
    <property type="component" value="Chromosome"/>
</dbReference>
<evidence type="ECO:0000256" key="16">
    <source>
        <dbReference type="RuleBase" id="RU004013"/>
    </source>
</evidence>
<dbReference type="SMART" id="SM00562">
    <property type="entry name" value="NDK"/>
    <property type="match status" value="1"/>
</dbReference>
<organism evidence="18 19">
    <name type="scientific">Kolteria novifilia</name>
    <dbReference type="NCBI Taxonomy" id="2527975"/>
    <lineage>
        <taxon>Bacteria</taxon>
        <taxon>Pseudomonadati</taxon>
        <taxon>Planctomycetota</taxon>
        <taxon>Planctomycetia</taxon>
        <taxon>Kolteriales</taxon>
        <taxon>Kolteriaceae</taxon>
        <taxon>Kolteria</taxon>
    </lineage>
</organism>
<feature type="binding site" evidence="13 14">
    <location>
        <position position="102"/>
    </location>
    <ligand>
        <name>ATP</name>
        <dbReference type="ChEBI" id="CHEBI:30616"/>
    </ligand>
</feature>
<keyword evidence="12 13" id="KW-0546">Nucleotide metabolism</keyword>
<dbReference type="GO" id="GO:0005524">
    <property type="term" value="F:ATP binding"/>
    <property type="evidence" value="ECO:0007669"/>
    <property type="project" value="UniProtKB-UniRule"/>
</dbReference>
<keyword evidence="11 13" id="KW-0460">Magnesium</keyword>
<dbReference type="FunFam" id="3.30.70.141:FF:000003">
    <property type="entry name" value="Nucleoside diphosphate kinase"/>
    <property type="match status" value="1"/>
</dbReference>
<dbReference type="InterPro" id="IPR023005">
    <property type="entry name" value="Nucleoside_diP_kinase_AS"/>
</dbReference>
<dbReference type="Gene3D" id="3.30.70.141">
    <property type="entry name" value="Nucleoside diphosphate kinase-like domain"/>
    <property type="match status" value="1"/>
</dbReference>
<evidence type="ECO:0000256" key="6">
    <source>
        <dbReference type="ARBA" id="ARBA00022679"/>
    </source>
</evidence>
<dbReference type="Pfam" id="PF00334">
    <property type="entry name" value="NDK"/>
    <property type="match status" value="1"/>
</dbReference>
<feature type="domain" description="Nucleoside diphosphate kinase-like" evidence="17">
    <location>
        <begin position="1"/>
        <end position="138"/>
    </location>
</feature>
<dbReference type="PANTHER" id="PTHR11349">
    <property type="entry name" value="NUCLEOSIDE DIPHOSPHATE KINASE"/>
    <property type="match status" value="1"/>
</dbReference>
<keyword evidence="6 13" id="KW-0808">Transferase</keyword>
<dbReference type="GO" id="GO:0004550">
    <property type="term" value="F:nucleoside diphosphate kinase activity"/>
    <property type="evidence" value="ECO:0007669"/>
    <property type="project" value="UniProtKB-UniRule"/>
</dbReference>
<evidence type="ECO:0000256" key="7">
    <source>
        <dbReference type="ARBA" id="ARBA00022723"/>
    </source>
</evidence>
<gene>
    <name evidence="13 18" type="primary">ndk</name>
    <name evidence="18" type="ORF">Pan216_36240</name>
</gene>
<evidence type="ECO:0000313" key="18">
    <source>
        <dbReference type="EMBL" id="QDU62754.1"/>
    </source>
</evidence>
<dbReference type="PRINTS" id="PR01243">
    <property type="entry name" value="NUCDPKINASE"/>
</dbReference>
<evidence type="ECO:0000313" key="19">
    <source>
        <dbReference type="Proteomes" id="UP000317093"/>
    </source>
</evidence>
<keyword evidence="7 13" id="KW-0479">Metal-binding</keyword>
<keyword evidence="10 13" id="KW-0067">ATP-binding</keyword>
<dbReference type="GO" id="GO:0006228">
    <property type="term" value="P:UTP biosynthetic process"/>
    <property type="evidence" value="ECO:0007669"/>
    <property type="project" value="UniProtKB-UniRule"/>
</dbReference>
<dbReference type="HAMAP" id="MF_00451">
    <property type="entry name" value="NDP_kinase"/>
    <property type="match status" value="1"/>
</dbReference>
<comment type="cofactor">
    <cofactor evidence="1 13">
        <name>Mg(2+)</name>
        <dbReference type="ChEBI" id="CHEBI:18420"/>
    </cofactor>
</comment>
<evidence type="ECO:0000256" key="8">
    <source>
        <dbReference type="ARBA" id="ARBA00022741"/>
    </source>
</evidence>
<name>A0A518B6Z9_9BACT</name>
<sequence length="152" mass="16695">MQRTLVLIKPDGVARRLVGKIIARFEEKGLWILGMKHMAMSQEIADRHYAEHKEKPFFGDLCSFMTSSPLVALVLEGPESIALVRKLVGATKVAEAAPGTIRGDFALSTQQNLIHASDSPESAEREIAIWFGDSELADYKPCDGAWVNEALA</sequence>
<keyword evidence="5 13" id="KW-0597">Phosphoprotein</keyword>
<dbReference type="GO" id="GO:0006183">
    <property type="term" value="P:GTP biosynthetic process"/>
    <property type="evidence" value="ECO:0007669"/>
    <property type="project" value="UniProtKB-UniRule"/>
</dbReference>
<protein>
    <recommendedName>
        <fullName evidence="4 13">Nucleoside diphosphate kinase</fullName>
        <shortName evidence="13">NDK</shortName>
        <shortName evidence="13">NDP kinase</shortName>
        <ecNumber evidence="3 13">2.7.4.6</ecNumber>
    </recommendedName>
    <alternativeName>
        <fullName evidence="13">Nucleoside-2-P kinase</fullName>
    </alternativeName>
</protein>
<dbReference type="GO" id="GO:0005737">
    <property type="term" value="C:cytoplasm"/>
    <property type="evidence" value="ECO:0007669"/>
    <property type="project" value="UniProtKB-SubCell"/>
</dbReference>
<keyword evidence="19" id="KW-1185">Reference proteome</keyword>
<evidence type="ECO:0000256" key="4">
    <source>
        <dbReference type="ARBA" id="ARBA00017632"/>
    </source>
</evidence>
<evidence type="ECO:0000256" key="14">
    <source>
        <dbReference type="PROSITE-ProRule" id="PRU00706"/>
    </source>
</evidence>
<dbReference type="CDD" id="cd04413">
    <property type="entry name" value="NDPk_I"/>
    <property type="match status" value="1"/>
</dbReference>
<dbReference type="InterPro" id="IPR034907">
    <property type="entry name" value="NDK-like_dom"/>
</dbReference>
<evidence type="ECO:0000256" key="5">
    <source>
        <dbReference type="ARBA" id="ARBA00022553"/>
    </source>
</evidence>
<dbReference type="GO" id="GO:0006241">
    <property type="term" value="P:CTP biosynthetic process"/>
    <property type="evidence" value="ECO:0007669"/>
    <property type="project" value="UniProtKB-UniRule"/>
</dbReference>
<evidence type="ECO:0000256" key="11">
    <source>
        <dbReference type="ARBA" id="ARBA00022842"/>
    </source>
</evidence>
<keyword evidence="9 13" id="KW-0418">Kinase</keyword>
<comment type="function">
    <text evidence="13">Major role in the synthesis of nucleoside triphosphates other than ATP. The ATP gamma phosphate is transferred to the NDP beta phosphate via a ping-pong mechanism, using a phosphorylated active-site intermediate.</text>
</comment>
<feature type="binding site" evidence="13 14">
    <location>
        <position position="91"/>
    </location>
    <ligand>
        <name>ATP</name>
        <dbReference type="ChEBI" id="CHEBI:30616"/>
    </ligand>
</feature>
<evidence type="ECO:0000256" key="12">
    <source>
        <dbReference type="ARBA" id="ARBA00023080"/>
    </source>
</evidence>